<protein>
    <submittedName>
        <fullName evidence="2">Uncharacterized protein</fullName>
    </submittedName>
</protein>
<feature type="compositionally biased region" description="Polar residues" evidence="1">
    <location>
        <begin position="315"/>
        <end position="328"/>
    </location>
</feature>
<dbReference type="EMBL" id="CP120627">
    <property type="protein sequence ID" value="WEW54660.1"/>
    <property type="molecule type" value="Genomic_DNA"/>
</dbReference>
<reference evidence="2" key="1">
    <citation type="submission" date="2023-03" db="EMBL/GenBank/DDBJ databases">
        <title>Emydomyces testavorans Genome Sequence.</title>
        <authorList>
            <person name="Hoyer L."/>
        </authorList>
    </citation>
    <scope>NUCLEOTIDE SEQUENCE</scope>
    <source>
        <strain evidence="2">16-2883</strain>
    </source>
</reference>
<proteinExistence type="predicted"/>
<organism evidence="2 3">
    <name type="scientific">Emydomyces testavorans</name>
    <dbReference type="NCBI Taxonomy" id="2070801"/>
    <lineage>
        <taxon>Eukaryota</taxon>
        <taxon>Fungi</taxon>
        <taxon>Dikarya</taxon>
        <taxon>Ascomycota</taxon>
        <taxon>Pezizomycotina</taxon>
        <taxon>Eurotiomycetes</taxon>
        <taxon>Eurotiomycetidae</taxon>
        <taxon>Onygenales</taxon>
        <taxon>Nannizziopsiaceae</taxon>
        <taxon>Emydomyces</taxon>
    </lineage>
</organism>
<evidence type="ECO:0000313" key="2">
    <source>
        <dbReference type="EMBL" id="WEW54660.1"/>
    </source>
</evidence>
<sequence>MSPYPHSLGAFSLVSLSSFATDSTRSDPPTGSPVFDKVTPQSLSITLDSLERNIPTSNFTDRGNDKSSFSAIPVYSPKSKALPRLLAADSSYTLPTWSYNKATPSTLQISVLDRKLSTLSCLKKASSTKTVRTCISAPDPLNTKDDLKLGKDSDLASSLRKSRSLHTTEGSLFGALDHFSAFYILRAKPKRTSSSYASEDVWAFWTLRSTIEISLNIKYDEEKICDFLNDIDANGNETIYLALINRVLTVRSGDPRLLVASIIDVTDFLNYVTYEDMECQKTMKAKPQRPIPPSSNRRDSGGVSSGSAFGHSLHPVSSQTGNDASTAFSKANPSPFGQWFSNGITEDQTENQKLLGDHEDTVHMEDISQVAQQILKEISESLLSLYGEYFILARPQTGDSVYDMSHISPRLCESGEYITAHLFYTPQAVIDRIGELLADNERFSINIKWGLEGLDKRLYCVPLFGQRSRPWLCLLIDPTLPNLWPEENIAD</sequence>
<gene>
    <name evidence="2" type="ORF">PRK78_000080</name>
</gene>
<feature type="region of interest" description="Disordered" evidence="1">
    <location>
        <begin position="282"/>
        <end position="328"/>
    </location>
</feature>
<dbReference type="Proteomes" id="UP001219355">
    <property type="component" value="Chromosome 1"/>
</dbReference>
<dbReference type="AlphaFoldDB" id="A0AAF0DAI8"/>
<evidence type="ECO:0000256" key="1">
    <source>
        <dbReference type="SAM" id="MobiDB-lite"/>
    </source>
</evidence>
<accession>A0AAF0DAI8</accession>
<keyword evidence="3" id="KW-1185">Reference proteome</keyword>
<name>A0AAF0DAI8_9EURO</name>
<evidence type="ECO:0000313" key="3">
    <source>
        <dbReference type="Proteomes" id="UP001219355"/>
    </source>
</evidence>